<dbReference type="Proteomes" id="UP000326944">
    <property type="component" value="Chromosome"/>
</dbReference>
<dbReference type="SMART" id="SM00267">
    <property type="entry name" value="GGDEF"/>
    <property type="match status" value="1"/>
</dbReference>
<evidence type="ECO:0000256" key="2">
    <source>
        <dbReference type="ARBA" id="ARBA00034247"/>
    </source>
</evidence>
<dbReference type="GO" id="GO:0052621">
    <property type="term" value="F:diguanylate cyclase activity"/>
    <property type="evidence" value="ECO:0007669"/>
    <property type="project" value="UniProtKB-EC"/>
</dbReference>
<dbReference type="Gene3D" id="3.30.450.20">
    <property type="entry name" value="PAS domain"/>
    <property type="match status" value="1"/>
</dbReference>
<dbReference type="SUPFAM" id="SSF55785">
    <property type="entry name" value="PYP-like sensor domain (PAS domain)"/>
    <property type="match status" value="1"/>
</dbReference>
<name>A0A5P8P0E7_9BACT</name>
<dbReference type="FunFam" id="3.30.70.270:FF:000001">
    <property type="entry name" value="Diguanylate cyclase domain protein"/>
    <property type="match status" value="1"/>
</dbReference>
<dbReference type="GO" id="GO:0005886">
    <property type="term" value="C:plasma membrane"/>
    <property type="evidence" value="ECO:0007669"/>
    <property type="project" value="TreeGrafter"/>
</dbReference>
<protein>
    <recommendedName>
        <fullName evidence="1">diguanylate cyclase</fullName>
        <ecNumber evidence="1">2.7.7.65</ecNumber>
    </recommendedName>
</protein>
<dbReference type="CDD" id="cd00130">
    <property type="entry name" value="PAS"/>
    <property type="match status" value="1"/>
</dbReference>
<dbReference type="KEGG" id="sulg:FJR48_05360"/>
<dbReference type="InterPro" id="IPR043128">
    <property type="entry name" value="Rev_trsase/Diguanyl_cyclase"/>
</dbReference>
<evidence type="ECO:0000313" key="5">
    <source>
        <dbReference type="Proteomes" id="UP000326944"/>
    </source>
</evidence>
<reference evidence="4 5" key="1">
    <citation type="submission" date="2019-09" db="EMBL/GenBank/DDBJ databases">
        <title>Sulfurimonas gotlandica sp. nov., a chemoautotrophic and psychrotolerant epsilonproteobacterium isolated from a pelagic redoxcline, and an emended description of the genus Sulfurimonas.</title>
        <authorList>
            <person name="Wang S."/>
            <person name="Jiang L."/>
            <person name="Shao S."/>
        </authorList>
    </citation>
    <scope>NUCLEOTIDE SEQUENCE [LARGE SCALE GENOMIC DNA]</scope>
    <source>
        <strain evidence="4 5">GYSZ_1</strain>
    </source>
</reference>
<dbReference type="RefSeq" id="WP_152307126.1">
    <property type="nucleotide sequence ID" value="NZ_CP043617.1"/>
</dbReference>
<dbReference type="NCBIfam" id="TIGR00254">
    <property type="entry name" value="GGDEF"/>
    <property type="match status" value="1"/>
</dbReference>
<feature type="domain" description="GGDEF" evidence="3">
    <location>
        <begin position="311"/>
        <end position="443"/>
    </location>
</feature>
<dbReference type="EMBL" id="CP043617">
    <property type="protein sequence ID" value="QFR49183.1"/>
    <property type="molecule type" value="Genomic_DNA"/>
</dbReference>
<gene>
    <name evidence="4" type="ORF">FJR48_05360</name>
</gene>
<keyword evidence="5" id="KW-1185">Reference proteome</keyword>
<dbReference type="Pfam" id="PF00990">
    <property type="entry name" value="GGDEF"/>
    <property type="match status" value="1"/>
</dbReference>
<sequence length="443" mass="51347">MSIMDYEDYKNLQNNIDNDTQAGVYSKQNINKFTKHLSHKFMSYMYDTDYRVNYVTDGIKYIFGILPKEMIGSCFYEKVHWQQSELKKIRTLEEKLQKDTKRSKQIDTSFIDTNGNIKHIRMTKYAIVIENKITGYEGIIEDITKEKEHELEEKRLLKELSCLNELTNTINMFHNIDELLKNSTRVISNGCCFPKSTMTKIIFDSKEYVDIFVEDALCENTSDIVIDSKKRGYVTTYTKCLSDICIKNTYTNKIKFLDIATEQLGVALNNLILKQHLEDMANHDSLTRLYNRNVIKKEIKNELTKAKRHNRNLSVILIDVDHFKSINDTFGHQTGDTVLVELSKLFSKAIRSSDYAIRYGGEEFALVLPEASINTALEISLRIKEKVKNNQFNIDKNKINMTVSIGISSFPEHSDNLEELFKMADEALYEAKDSGRDAVYIYS</sequence>
<dbReference type="OrthoDB" id="7323245at2"/>
<organism evidence="4 5">
    <name type="scientific">Sulfurimonas lithotrophica</name>
    <dbReference type="NCBI Taxonomy" id="2590022"/>
    <lineage>
        <taxon>Bacteria</taxon>
        <taxon>Pseudomonadati</taxon>
        <taxon>Campylobacterota</taxon>
        <taxon>Epsilonproteobacteria</taxon>
        <taxon>Campylobacterales</taxon>
        <taxon>Sulfurimonadaceae</taxon>
        <taxon>Sulfurimonas</taxon>
    </lineage>
</organism>
<dbReference type="EC" id="2.7.7.65" evidence="1"/>
<dbReference type="NCBIfam" id="TIGR00229">
    <property type="entry name" value="sensory_box"/>
    <property type="match status" value="1"/>
</dbReference>
<dbReference type="InterPro" id="IPR029787">
    <property type="entry name" value="Nucleotide_cyclase"/>
</dbReference>
<dbReference type="PANTHER" id="PTHR45138:SF9">
    <property type="entry name" value="DIGUANYLATE CYCLASE DGCM-RELATED"/>
    <property type="match status" value="1"/>
</dbReference>
<dbReference type="InterPro" id="IPR000014">
    <property type="entry name" value="PAS"/>
</dbReference>
<evidence type="ECO:0000256" key="1">
    <source>
        <dbReference type="ARBA" id="ARBA00012528"/>
    </source>
</evidence>
<evidence type="ECO:0000313" key="4">
    <source>
        <dbReference type="EMBL" id="QFR49183.1"/>
    </source>
</evidence>
<comment type="catalytic activity">
    <reaction evidence="2">
        <text>2 GTP = 3',3'-c-di-GMP + 2 diphosphate</text>
        <dbReference type="Rhea" id="RHEA:24898"/>
        <dbReference type="ChEBI" id="CHEBI:33019"/>
        <dbReference type="ChEBI" id="CHEBI:37565"/>
        <dbReference type="ChEBI" id="CHEBI:58805"/>
        <dbReference type="EC" id="2.7.7.65"/>
    </reaction>
</comment>
<dbReference type="SUPFAM" id="SSF55073">
    <property type="entry name" value="Nucleotide cyclase"/>
    <property type="match status" value="1"/>
</dbReference>
<dbReference type="PANTHER" id="PTHR45138">
    <property type="entry name" value="REGULATORY COMPONENTS OF SENSORY TRANSDUCTION SYSTEM"/>
    <property type="match status" value="1"/>
</dbReference>
<dbReference type="GO" id="GO:1902201">
    <property type="term" value="P:negative regulation of bacterial-type flagellum-dependent cell motility"/>
    <property type="evidence" value="ECO:0007669"/>
    <property type="project" value="TreeGrafter"/>
</dbReference>
<dbReference type="CDD" id="cd01949">
    <property type="entry name" value="GGDEF"/>
    <property type="match status" value="1"/>
</dbReference>
<dbReference type="PROSITE" id="PS50887">
    <property type="entry name" value="GGDEF"/>
    <property type="match status" value="1"/>
</dbReference>
<evidence type="ECO:0000259" key="3">
    <source>
        <dbReference type="PROSITE" id="PS50887"/>
    </source>
</evidence>
<dbReference type="InterPro" id="IPR050469">
    <property type="entry name" value="Diguanylate_Cyclase"/>
</dbReference>
<dbReference type="Gene3D" id="3.30.70.270">
    <property type="match status" value="1"/>
</dbReference>
<dbReference type="GO" id="GO:0043709">
    <property type="term" value="P:cell adhesion involved in single-species biofilm formation"/>
    <property type="evidence" value="ECO:0007669"/>
    <property type="project" value="TreeGrafter"/>
</dbReference>
<proteinExistence type="predicted"/>
<accession>A0A5P8P0E7</accession>
<dbReference type="AlphaFoldDB" id="A0A5P8P0E7"/>
<dbReference type="InterPro" id="IPR000160">
    <property type="entry name" value="GGDEF_dom"/>
</dbReference>
<dbReference type="InterPro" id="IPR035965">
    <property type="entry name" value="PAS-like_dom_sf"/>
</dbReference>